<name>A0ABR7MED4_9BACT</name>
<dbReference type="Proteomes" id="UP000622017">
    <property type="component" value="Unassembled WGS sequence"/>
</dbReference>
<keyword evidence="4" id="KW-1185">Reference proteome</keyword>
<feature type="transmembrane region" description="Helical" evidence="1">
    <location>
        <begin position="12"/>
        <end position="30"/>
    </location>
</feature>
<keyword evidence="1" id="KW-0472">Membrane</keyword>
<evidence type="ECO:0000259" key="2">
    <source>
        <dbReference type="Pfam" id="PF03713"/>
    </source>
</evidence>
<dbReference type="Gene3D" id="1.20.1260.10">
    <property type="match status" value="1"/>
</dbReference>
<dbReference type="Pfam" id="PF03713">
    <property type="entry name" value="DUF305"/>
    <property type="match status" value="1"/>
</dbReference>
<organism evidence="3 4">
    <name type="scientific">Hymenobacter citatus</name>
    <dbReference type="NCBI Taxonomy" id="2763506"/>
    <lineage>
        <taxon>Bacteria</taxon>
        <taxon>Pseudomonadati</taxon>
        <taxon>Bacteroidota</taxon>
        <taxon>Cytophagia</taxon>
        <taxon>Cytophagales</taxon>
        <taxon>Hymenobacteraceae</taxon>
        <taxon>Hymenobacter</taxon>
    </lineage>
</organism>
<dbReference type="RefSeq" id="WP_187317615.1">
    <property type="nucleotide sequence ID" value="NZ_JACSCY010000001.1"/>
</dbReference>
<accession>A0ABR7MED4</accession>
<feature type="domain" description="DUF305" evidence="2">
    <location>
        <begin position="96"/>
        <end position="153"/>
    </location>
</feature>
<evidence type="ECO:0000313" key="3">
    <source>
        <dbReference type="EMBL" id="MBC6609288.1"/>
    </source>
</evidence>
<dbReference type="InterPro" id="IPR012347">
    <property type="entry name" value="Ferritin-like"/>
</dbReference>
<reference evidence="3 4" key="1">
    <citation type="submission" date="2020-08" db="EMBL/GenBank/DDBJ databases">
        <title>Hymenobacter sp.</title>
        <authorList>
            <person name="Kim M.K."/>
        </authorList>
    </citation>
    <scope>NUCLEOTIDE SEQUENCE [LARGE SCALE GENOMIC DNA]</scope>
    <source>
        <strain evidence="3 4">BT507</strain>
    </source>
</reference>
<feature type="transmembrane region" description="Helical" evidence="1">
    <location>
        <begin position="71"/>
        <end position="88"/>
    </location>
</feature>
<sequence>MKNENPYPRFFLMLAISFVVMYVVMYLNVYTLDHVYFSLTRFYMTILMVTPMALIMLVFMRHMYQNKQRNLLIVVGSLVVFAAALTMVRSQTFVDDSRWMKAMIPHHSIAILTSERANLQDPEVRKLADNIIETQKREIGEMQQMLQRLQQEKAR</sequence>
<evidence type="ECO:0000313" key="4">
    <source>
        <dbReference type="Proteomes" id="UP000622017"/>
    </source>
</evidence>
<dbReference type="InterPro" id="IPR005183">
    <property type="entry name" value="DUF305_CopM-like"/>
</dbReference>
<keyword evidence="1" id="KW-0812">Transmembrane</keyword>
<proteinExistence type="predicted"/>
<keyword evidence="1" id="KW-1133">Transmembrane helix</keyword>
<dbReference type="EMBL" id="JACSCY010000001">
    <property type="protein sequence ID" value="MBC6609288.1"/>
    <property type="molecule type" value="Genomic_DNA"/>
</dbReference>
<feature type="transmembrane region" description="Helical" evidence="1">
    <location>
        <begin position="42"/>
        <end position="59"/>
    </location>
</feature>
<protein>
    <submittedName>
        <fullName evidence="3">DUF305 domain-containing protein</fullName>
    </submittedName>
</protein>
<gene>
    <name evidence="3" type="ORF">H8B15_00020</name>
</gene>
<evidence type="ECO:0000256" key="1">
    <source>
        <dbReference type="SAM" id="Phobius"/>
    </source>
</evidence>
<comment type="caution">
    <text evidence="3">The sequence shown here is derived from an EMBL/GenBank/DDBJ whole genome shotgun (WGS) entry which is preliminary data.</text>
</comment>